<reference evidence="5" key="1">
    <citation type="submission" date="2015-04" db="UniProtKB">
        <authorList>
            <consortium name="EnsemblPlants"/>
        </authorList>
    </citation>
    <scope>IDENTIFICATION</scope>
</reference>
<dbReference type="GO" id="GO:0006887">
    <property type="term" value="P:exocytosis"/>
    <property type="evidence" value="ECO:0007669"/>
    <property type="project" value="UniProtKB-KW"/>
</dbReference>
<dbReference type="STRING" id="4537.A0A0E0JSF6"/>
<dbReference type="InterPro" id="IPR016159">
    <property type="entry name" value="Cullin_repeat-like_dom_sf"/>
</dbReference>
<evidence type="ECO:0000313" key="5">
    <source>
        <dbReference type="EnsemblPlants" id="OPUNC01G39810.1"/>
    </source>
</evidence>
<evidence type="ECO:0000256" key="2">
    <source>
        <dbReference type="ARBA" id="ARBA00022448"/>
    </source>
</evidence>
<evidence type="ECO:0000313" key="6">
    <source>
        <dbReference type="Proteomes" id="UP000026962"/>
    </source>
</evidence>
<name>A0A0E0JSF6_ORYPU</name>
<comment type="function">
    <text evidence="3">Component of the exocyst complex.</text>
</comment>
<dbReference type="eggNOG" id="KOG2344">
    <property type="taxonomic scope" value="Eukaryota"/>
</dbReference>
<keyword evidence="6" id="KW-1185">Reference proteome</keyword>
<dbReference type="GO" id="GO:0015031">
    <property type="term" value="P:protein transport"/>
    <property type="evidence" value="ECO:0007669"/>
    <property type="project" value="UniProtKB-KW"/>
</dbReference>
<feature type="domain" description="Exocyst complex subunit Exo70 C-terminal" evidence="4">
    <location>
        <begin position="237"/>
        <end position="587"/>
    </location>
</feature>
<dbReference type="PANTHER" id="PTHR12542:SF25">
    <property type="entry name" value="EXOCYST SUBUNIT EXO70 FAMILY PROTEIN"/>
    <property type="match status" value="1"/>
</dbReference>
<dbReference type="PANTHER" id="PTHR12542">
    <property type="entry name" value="EXOCYST COMPLEX PROTEIN EXO70"/>
    <property type="match status" value="1"/>
</dbReference>
<dbReference type="AlphaFoldDB" id="A0A0E0JSF6"/>
<dbReference type="HOGENOM" id="CLU_489524_0_0_1"/>
<sequence>MTRAEYRLAVAEQVILGWHWARSSGADFAGIWDSDATCTNESLLSAVDEIILLAEIHAFPMASAARRSMEDALDVAVSCLMEEFLRLKVWDASQIEIRLGLRFAVGKFYSLSSADSGVSLSLAFPTSGSISTASTIDELYASGGSQSTRVDAVTMLLDGEFFDELDLINPASLSVLHQIALRVIRAGYTKGLLHAFTNVPCDVLHRFLSILQMECALKTDHVSFEDAEWWTAEDMIKRWILETKLVAKALAVMQRQLLAQSCGAFDRFKNDYFMAVAKNSVFVLLRFANGFTSTEAPDKLVYVLEMYEALSNAAPGLLLLFTAQRVELVSRQVEVVLAKLARALRVMIGGLIARIRTADCPQTTGSAARGVGVHPLARYAMTCVELLSPHRAALDLILASGAAPAAAGADESMNSLGSLVVVLVTSLERHLEEINPDLSSDDDDDDAAAAAAASWHLFLATNASYVARRAVDAGVEPLLGDGWAARRESLIARYVASYVESCWAPVVACLETAGRKPVKVAGKFSSAFDEAYESQVHREIPDPALRDALRKATSEMVVPAYSAYLQKHPKLQKNVKYTAGELDRLLWELFQGEAAERNKL</sequence>
<dbReference type="EnsemblPlants" id="OPUNC01G39810.1">
    <property type="protein sequence ID" value="OPUNC01G39810.1"/>
    <property type="gene ID" value="OPUNC01G39810"/>
</dbReference>
<dbReference type="InterPro" id="IPR004140">
    <property type="entry name" value="Exo70"/>
</dbReference>
<comment type="similarity">
    <text evidence="1 3">Belongs to the EXO70 family.</text>
</comment>
<dbReference type="Pfam" id="PF03081">
    <property type="entry name" value="Exo70_C"/>
    <property type="match status" value="1"/>
</dbReference>
<evidence type="ECO:0000256" key="1">
    <source>
        <dbReference type="ARBA" id="ARBA00006756"/>
    </source>
</evidence>
<dbReference type="InterPro" id="IPR046364">
    <property type="entry name" value="Exo70_C"/>
</dbReference>
<dbReference type="SUPFAM" id="SSF74788">
    <property type="entry name" value="Cullin repeat-like"/>
    <property type="match status" value="1"/>
</dbReference>
<protein>
    <recommendedName>
        <fullName evidence="3">Exocyst subunit Exo70 family protein</fullName>
    </recommendedName>
</protein>
<proteinExistence type="inferred from homology"/>
<keyword evidence="2 3" id="KW-0813">Transport</keyword>
<accession>A0A0E0JSF6</accession>
<dbReference type="Gene3D" id="1.20.1280.170">
    <property type="entry name" value="Exocyst complex component Exo70"/>
    <property type="match status" value="1"/>
</dbReference>
<organism evidence="5">
    <name type="scientific">Oryza punctata</name>
    <name type="common">Red rice</name>
    <dbReference type="NCBI Taxonomy" id="4537"/>
    <lineage>
        <taxon>Eukaryota</taxon>
        <taxon>Viridiplantae</taxon>
        <taxon>Streptophyta</taxon>
        <taxon>Embryophyta</taxon>
        <taxon>Tracheophyta</taxon>
        <taxon>Spermatophyta</taxon>
        <taxon>Magnoliopsida</taxon>
        <taxon>Liliopsida</taxon>
        <taxon>Poales</taxon>
        <taxon>Poaceae</taxon>
        <taxon>BOP clade</taxon>
        <taxon>Oryzoideae</taxon>
        <taxon>Oryzeae</taxon>
        <taxon>Oryzinae</taxon>
        <taxon>Oryza</taxon>
    </lineage>
</organism>
<dbReference type="Gramene" id="OPUNC01G39810.1">
    <property type="protein sequence ID" value="OPUNC01G39810.1"/>
    <property type="gene ID" value="OPUNC01G39810"/>
</dbReference>
<reference evidence="5" key="2">
    <citation type="submission" date="2018-05" db="EMBL/GenBank/DDBJ databases">
        <title>OpunRS2 (Oryza punctata Reference Sequence Version 2).</title>
        <authorList>
            <person name="Zhang J."/>
            <person name="Kudrna D."/>
            <person name="Lee S."/>
            <person name="Talag J."/>
            <person name="Welchert J."/>
            <person name="Wing R.A."/>
        </authorList>
    </citation>
    <scope>NUCLEOTIDE SEQUENCE [LARGE SCALE GENOMIC DNA]</scope>
</reference>
<dbReference type="GO" id="GO:0005546">
    <property type="term" value="F:phosphatidylinositol-4,5-bisphosphate binding"/>
    <property type="evidence" value="ECO:0007669"/>
    <property type="project" value="InterPro"/>
</dbReference>
<dbReference type="OMA" id="VYVLEMY"/>
<evidence type="ECO:0000256" key="3">
    <source>
        <dbReference type="RuleBase" id="RU365026"/>
    </source>
</evidence>
<keyword evidence="3" id="KW-0268">Exocytosis</keyword>
<dbReference type="GO" id="GO:0000145">
    <property type="term" value="C:exocyst"/>
    <property type="evidence" value="ECO:0007669"/>
    <property type="project" value="InterPro"/>
</dbReference>
<dbReference type="Proteomes" id="UP000026962">
    <property type="component" value="Chromosome 1"/>
</dbReference>
<evidence type="ECO:0000259" key="4">
    <source>
        <dbReference type="Pfam" id="PF03081"/>
    </source>
</evidence>
<keyword evidence="3" id="KW-0653">Protein transport</keyword>